<name>A0AA86RZP6_9FABA</name>
<dbReference type="Gramene" id="rna-AYBTSS11_LOCUS7707">
    <property type="protein sequence ID" value="CAJ1936880.1"/>
    <property type="gene ID" value="gene-AYBTSS11_LOCUS7707"/>
</dbReference>
<gene>
    <name evidence="1" type="ORF">AYBTSS11_LOCUS7707</name>
</gene>
<dbReference type="AlphaFoldDB" id="A0AA86RZP6"/>
<proteinExistence type="predicted"/>
<organism evidence="1 2">
    <name type="scientific">Sphenostylis stenocarpa</name>
    <dbReference type="NCBI Taxonomy" id="92480"/>
    <lineage>
        <taxon>Eukaryota</taxon>
        <taxon>Viridiplantae</taxon>
        <taxon>Streptophyta</taxon>
        <taxon>Embryophyta</taxon>
        <taxon>Tracheophyta</taxon>
        <taxon>Spermatophyta</taxon>
        <taxon>Magnoliopsida</taxon>
        <taxon>eudicotyledons</taxon>
        <taxon>Gunneridae</taxon>
        <taxon>Pentapetalae</taxon>
        <taxon>rosids</taxon>
        <taxon>fabids</taxon>
        <taxon>Fabales</taxon>
        <taxon>Fabaceae</taxon>
        <taxon>Papilionoideae</taxon>
        <taxon>50 kb inversion clade</taxon>
        <taxon>NPAAA clade</taxon>
        <taxon>indigoferoid/millettioid clade</taxon>
        <taxon>Phaseoleae</taxon>
        <taxon>Sphenostylis</taxon>
    </lineage>
</organism>
<evidence type="ECO:0000313" key="1">
    <source>
        <dbReference type="EMBL" id="CAJ1936880.1"/>
    </source>
</evidence>
<reference evidence="1" key="1">
    <citation type="submission" date="2023-10" db="EMBL/GenBank/DDBJ databases">
        <authorList>
            <person name="Domelevo Entfellner J.-B."/>
        </authorList>
    </citation>
    <scope>NUCLEOTIDE SEQUENCE</scope>
</reference>
<accession>A0AA86RZP6</accession>
<protein>
    <submittedName>
        <fullName evidence="1">Uncharacterized protein</fullName>
    </submittedName>
</protein>
<evidence type="ECO:0000313" key="2">
    <source>
        <dbReference type="Proteomes" id="UP001189624"/>
    </source>
</evidence>
<dbReference type="Proteomes" id="UP001189624">
    <property type="component" value="Chromosome 3"/>
</dbReference>
<sequence>MHNFKIEHASSEKRPCRISWEARVSEPNFRIEGPCDMWSVPLAYGTSLNSDLRGRFLGLQCLKKPYGQTAIVVGCPMYPIVVVALAKVDMV</sequence>
<keyword evidence="2" id="KW-1185">Reference proteome</keyword>
<dbReference type="EMBL" id="OY731400">
    <property type="protein sequence ID" value="CAJ1936880.1"/>
    <property type="molecule type" value="Genomic_DNA"/>
</dbReference>